<feature type="compositionally biased region" description="Basic and acidic residues" evidence="1">
    <location>
        <begin position="909"/>
        <end position="930"/>
    </location>
</feature>
<name>A0A9P1DFM8_9DINO</name>
<evidence type="ECO:0000313" key="6">
    <source>
        <dbReference type="EMBL" id="CAL4780382.1"/>
    </source>
</evidence>
<dbReference type="InterPro" id="IPR025202">
    <property type="entry name" value="PLD-like_dom"/>
</dbReference>
<feature type="compositionally biased region" description="Polar residues" evidence="1">
    <location>
        <begin position="638"/>
        <end position="656"/>
    </location>
</feature>
<reference evidence="6 7" key="2">
    <citation type="submission" date="2024-05" db="EMBL/GenBank/DDBJ databases">
        <authorList>
            <person name="Chen Y."/>
            <person name="Shah S."/>
            <person name="Dougan E. K."/>
            <person name="Thang M."/>
            <person name="Chan C."/>
        </authorList>
    </citation>
    <scope>NUCLEOTIDE SEQUENCE [LARGE SCALE GENOMIC DNA]</scope>
</reference>
<feature type="compositionally biased region" description="Polar residues" evidence="1">
    <location>
        <begin position="665"/>
        <end position="674"/>
    </location>
</feature>
<keyword evidence="7" id="KW-1185">Reference proteome</keyword>
<protein>
    <recommendedName>
        <fullName evidence="2">Phospholipase D-like domain-containing protein</fullName>
    </recommendedName>
</protein>
<evidence type="ECO:0000313" key="5">
    <source>
        <dbReference type="EMBL" id="CAI4015607.1"/>
    </source>
</evidence>
<feature type="region of interest" description="Disordered" evidence="1">
    <location>
        <begin position="434"/>
        <end position="682"/>
    </location>
</feature>
<dbReference type="EMBL" id="CAMXCT020006539">
    <property type="protein sequence ID" value="CAL1168982.1"/>
    <property type="molecule type" value="Genomic_DNA"/>
</dbReference>
<evidence type="ECO:0000313" key="3">
    <source>
        <dbReference type="EMBL" id="CAI3993070.1"/>
    </source>
</evidence>
<dbReference type="EMBL" id="CAMXCT020001788">
    <property type="protein sequence ID" value="CAL1146445.1"/>
    <property type="molecule type" value="Genomic_DNA"/>
</dbReference>
<dbReference type="Proteomes" id="UP001152797">
    <property type="component" value="Unassembled WGS sequence"/>
</dbReference>
<dbReference type="EMBL" id="CAMXCT010004330">
    <property type="protein sequence ID" value="CAI4008582.1"/>
    <property type="molecule type" value="Genomic_DNA"/>
</dbReference>
<dbReference type="SUPFAM" id="SSF56024">
    <property type="entry name" value="Phospholipase D/nuclease"/>
    <property type="match status" value="1"/>
</dbReference>
<feature type="region of interest" description="Disordered" evidence="1">
    <location>
        <begin position="37"/>
        <end position="59"/>
    </location>
</feature>
<dbReference type="AlphaFoldDB" id="A0A9P1DFM8"/>
<feature type="compositionally biased region" description="Acidic residues" evidence="1">
    <location>
        <begin position="88"/>
        <end position="101"/>
    </location>
</feature>
<feature type="region of interest" description="Disordered" evidence="1">
    <location>
        <begin position="1184"/>
        <end position="1209"/>
    </location>
</feature>
<feature type="compositionally biased region" description="Low complexity" evidence="1">
    <location>
        <begin position="759"/>
        <end position="774"/>
    </location>
</feature>
<feature type="compositionally biased region" description="Basic residues" evidence="1">
    <location>
        <begin position="737"/>
        <end position="748"/>
    </location>
</feature>
<dbReference type="Gene3D" id="3.30.870.10">
    <property type="entry name" value="Endonuclease Chain A"/>
    <property type="match status" value="1"/>
</dbReference>
<feature type="compositionally biased region" description="Basic and acidic residues" evidence="1">
    <location>
        <begin position="528"/>
        <end position="541"/>
    </location>
</feature>
<feature type="compositionally biased region" description="Acidic residues" evidence="1">
    <location>
        <begin position="574"/>
        <end position="591"/>
    </location>
</feature>
<feature type="region of interest" description="Disordered" evidence="1">
    <location>
        <begin position="909"/>
        <end position="934"/>
    </location>
</feature>
<evidence type="ECO:0000313" key="4">
    <source>
        <dbReference type="EMBL" id="CAI4008582.1"/>
    </source>
</evidence>
<dbReference type="EMBL" id="CAMXCT030001788">
    <property type="protein sequence ID" value="CAL4780382.1"/>
    <property type="molecule type" value="Genomic_DNA"/>
</dbReference>
<feature type="compositionally biased region" description="Basic and acidic residues" evidence="1">
    <location>
        <begin position="549"/>
        <end position="573"/>
    </location>
</feature>
<feature type="region of interest" description="Disordered" evidence="1">
    <location>
        <begin position="721"/>
        <end position="793"/>
    </location>
</feature>
<feature type="region of interest" description="Disordered" evidence="1">
    <location>
        <begin position="82"/>
        <end position="105"/>
    </location>
</feature>
<sequence>MAREVRMFDRTLLEAIEEGIVPRPGLLTYQDWNSWRARDGQRPSKRRHGDDERTTTTAEEAQLWRTVMEALYGPEWKDQLAVAGGAVEETEEEEEEEEEEERLPTTLARAPEGGVRVAQGAEPPAIGPGGSAASSTVGGESVFRDMSLVRLQDLLMFVWCPGALSLSMSSHWKFNSIGAMHLKLTFRHRPGQALVFMLLDKAFEFLYVLFQNSRGLRRVSEALGWLGEEVDEASMERRVIRALYWEKIYEADEECQLGLLKDFFQELVLDEPPKEQEQEHERRVSVLLEMIQALRRREWTLLFHGTRRTNWEGIKRYGLMSERALLGRKGRLHLHFCRAREHVKQGSEVVIKVHTSALYRCAAEENEKVYGNEKAIYVLFSIPVDCLAEVTDLRTGEDLLKGQKVVSSRPAASSIATSSQPAASGAAASSQPAALGAASPSQPAATSAASKAQLAAEEAALPEESRPRPKAKAGPVAEAATGVKDSAATSSVQPTPEQNLKDREAHTAKGAKEVKSEVKEGQTVMRSEQQESKKDRVGKLEPKKKRAKVKAEVSAEEALGEKEAKWAKAREVPGTDDESGSYSYEEDEGECSVDWGGDDADRRSRTPEGRRPGVILKSKGYLELEARMADPAGEGSAADTQPGTAGASGTTDTQDAQVPAGASGTADSQANPASSAGRLDTASRRKAIEEDIKEHGAVVCPRCDARNATWRLKCYRCGLERPNPKDIVREHGDRRSTRGKKRGGKKNRGAGQGGSQAESETWTQTQNWWQSQDWSESHGSRSSDWQGSSWSSRSNWTWGKYDPKGSDQNHPFAHPEVMVMRAAAATIALAGLRGVLRLTEQAVESVLALIQVIEVNTAEVVEQAQMTLTDLVQRSVVIGFILLWGWIGFRWWMWKQSKDRRILDDLEFKTPHTSPEKGDVSSKASREHRSPLKRPSTAILRAKALGSVANQGGQRAIMPLPGKGPGTRVRTSRSPQVEKVQKGKASNKVPRKAAKSPTPFLNGGVKSLEMFATAREYQEAAILALRSCSETRPVAIDLIAYAIDRADLLGALLAVAEVHQVPVKVIADQAQTNRMAEQKRVLEQAAEGGLDVQLRTGNELRSHYLEAGRQRNGFRGIQHAKVLAIEWQDSWEIFAGSSNWTTASRGNHELGWRVELHKAGGLSNQLRNWLDSVCEGSVPMTQVRAEKNQKAGGKSTDKTARLSRSETQS</sequence>
<feature type="compositionally biased region" description="Basic and acidic residues" evidence="1">
    <location>
        <begin position="37"/>
        <end position="54"/>
    </location>
</feature>
<feature type="compositionally biased region" description="Basic and acidic residues" evidence="1">
    <location>
        <begin position="599"/>
        <end position="611"/>
    </location>
</feature>
<feature type="compositionally biased region" description="Basic and acidic residues" evidence="1">
    <location>
        <begin position="499"/>
        <end position="520"/>
    </location>
</feature>
<feature type="compositionally biased region" description="Polar residues" evidence="1">
    <location>
        <begin position="487"/>
        <end position="498"/>
    </location>
</feature>
<evidence type="ECO:0000313" key="7">
    <source>
        <dbReference type="Proteomes" id="UP001152797"/>
    </source>
</evidence>
<dbReference type="EMBL" id="CAMXCT030004330">
    <property type="protein sequence ID" value="CAL4795894.1"/>
    <property type="molecule type" value="Genomic_DNA"/>
</dbReference>
<accession>A0A9P1DFM8</accession>
<proteinExistence type="predicted"/>
<feature type="compositionally biased region" description="Low complexity" evidence="1">
    <location>
        <begin position="434"/>
        <end position="459"/>
    </location>
</feature>
<gene>
    <name evidence="3" type="ORF">C1SCF055_LOCUS19850</name>
    <name evidence="4" type="ORF">C1SCF055_LOCUS34008</name>
    <name evidence="5" type="ORF">C1SCF055_LOCUS40428</name>
</gene>
<reference evidence="4" key="1">
    <citation type="submission" date="2022-10" db="EMBL/GenBank/DDBJ databases">
        <authorList>
            <person name="Chen Y."/>
            <person name="Dougan E. K."/>
            <person name="Chan C."/>
            <person name="Rhodes N."/>
            <person name="Thang M."/>
        </authorList>
    </citation>
    <scope>NUCLEOTIDE SEQUENCE</scope>
</reference>
<dbReference type="Pfam" id="PF13091">
    <property type="entry name" value="PLDc_2"/>
    <property type="match status" value="1"/>
</dbReference>
<feature type="compositionally biased region" description="Low complexity" evidence="1">
    <location>
        <begin position="782"/>
        <end position="793"/>
    </location>
</feature>
<dbReference type="EMBL" id="CAMXCT010006539">
    <property type="protein sequence ID" value="CAI4015607.1"/>
    <property type="molecule type" value="Genomic_DNA"/>
</dbReference>
<feature type="domain" description="Phospholipase D-like" evidence="2">
    <location>
        <begin position="1036"/>
        <end position="1170"/>
    </location>
</feature>
<dbReference type="EMBL" id="CAMXCT020004330">
    <property type="protein sequence ID" value="CAL1161957.1"/>
    <property type="molecule type" value="Genomic_DNA"/>
</dbReference>
<evidence type="ECO:0000259" key="2">
    <source>
        <dbReference type="Pfam" id="PF13091"/>
    </source>
</evidence>
<organism evidence="4">
    <name type="scientific">Cladocopium goreaui</name>
    <dbReference type="NCBI Taxonomy" id="2562237"/>
    <lineage>
        <taxon>Eukaryota</taxon>
        <taxon>Sar</taxon>
        <taxon>Alveolata</taxon>
        <taxon>Dinophyceae</taxon>
        <taxon>Suessiales</taxon>
        <taxon>Symbiodiniaceae</taxon>
        <taxon>Cladocopium</taxon>
    </lineage>
</organism>
<evidence type="ECO:0000256" key="1">
    <source>
        <dbReference type="SAM" id="MobiDB-lite"/>
    </source>
</evidence>
<feature type="compositionally biased region" description="Basic and acidic residues" evidence="1">
    <location>
        <begin position="721"/>
        <end position="736"/>
    </location>
</feature>
<dbReference type="EMBL" id="CAMXCT030006539">
    <property type="protein sequence ID" value="CAL4802919.1"/>
    <property type="molecule type" value="Genomic_DNA"/>
</dbReference>
<feature type="region of interest" description="Disordered" evidence="1">
    <location>
        <begin position="954"/>
        <end position="997"/>
    </location>
</feature>
<comment type="caution">
    <text evidence="4">The sequence shown here is derived from an EMBL/GenBank/DDBJ whole genome shotgun (WGS) entry which is preliminary data.</text>
</comment>
<dbReference type="EMBL" id="CAMXCT010001788">
    <property type="protein sequence ID" value="CAI3993070.1"/>
    <property type="molecule type" value="Genomic_DNA"/>
</dbReference>